<dbReference type="RefSeq" id="WP_353499297.1">
    <property type="nucleotide sequence ID" value="NZ_CP115921.1"/>
</dbReference>
<protein>
    <submittedName>
        <fullName evidence="2">P-loop NTPase fold protein</fullName>
    </submittedName>
</protein>
<gene>
    <name evidence="2" type="ORF">PG915_23020</name>
</gene>
<dbReference type="EMBL" id="CP115921">
    <property type="protein sequence ID" value="XCD18149.1"/>
    <property type="molecule type" value="Genomic_DNA"/>
</dbReference>
<organism evidence="2">
    <name type="scientific">Vibrio chaetopteri</name>
    <dbReference type="NCBI Taxonomy" id="3016528"/>
    <lineage>
        <taxon>Bacteria</taxon>
        <taxon>Pseudomonadati</taxon>
        <taxon>Pseudomonadota</taxon>
        <taxon>Gammaproteobacteria</taxon>
        <taxon>Vibrionales</taxon>
        <taxon>Vibrionaceae</taxon>
        <taxon>Vibrio</taxon>
    </lineage>
</organism>
<evidence type="ECO:0000313" key="2">
    <source>
        <dbReference type="EMBL" id="XCD18149.1"/>
    </source>
</evidence>
<evidence type="ECO:0000259" key="1">
    <source>
        <dbReference type="Pfam" id="PF07693"/>
    </source>
</evidence>
<dbReference type="PANTHER" id="PTHR34301">
    <property type="entry name" value="DNA-BINDING PROTEIN-RELATED"/>
    <property type="match status" value="1"/>
</dbReference>
<dbReference type="InterPro" id="IPR027417">
    <property type="entry name" value="P-loop_NTPase"/>
</dbReference>
<dbReference type="KEGG" id="vck:PG915_23020"/>
<dbReference type="SUPFAM" id="SSF52540">
    <property type="entry name" value="P-loop containing nucleoside triphosphate hydrolases"/>
    <property type="match status" value="1"/>
</dbReference>
<accession>A0AAU8BP19</accession>
<dbReference type="PANTHER" id="PTHR34301:SF8">
    <property type="entry name" value="ATPASE DOMAIN-CONTAINING PROTEIN"/>
    <property type="match status" value="1"/>
</dbReference>
<dbReference type="InterPro" id="IPR011646">
    <property type="entry name" value="KAP_P-loop"/>
</dbReference>
<name>A0AAU8BP19_9VIBR</name>
<dbReference type="Pfam" id="PF07693">
    <property type="entry name" value="KAP_NTPase"/>
    <property type="match status" value="1"/>
</dbReference>
<sequence length="379" mass="43181">MSKPSYIPYSDPWFYHRPVLAQHITNMCKDTLFSRMVYLGTRRIGKTSFFLSDLSPELINNGLLPIYINMWGNKSAPHTEFAEQLARALDEIKQEGALKRLLNTEIKKLAIGNQIAKVELEFKPRSASDADILNIKSHLKSVIEAAGGSKVVFILDEFQHLSTSSAFDNFLYTLRTLFDSYGSRITVIFTGSSRTGMKAAFEDDKVPFYQSAQVNEFPVIDDGFIEHCTNRLKDSYNIHINRLELLDFWNEIDHSPHWIINLMRELVANQRTLNQGVNFIREAIRAEEGHKDIIKNLTQTDKAVLLLLHAQRGIYSEASQAFVKKIGGKATRSAVQAAERKLESKMIISSLPNKKVIVELYGLIDAVWQDIDIPEKRFD</sequence>
<proteinExistence type="predicted"/>
<reference evidence="2" key="1">
    <citation type="submission" date="2023-01" db="EMBL/GenBank/DDBJ databases">
        <title>Vibrio sp. CB1-14 genome sequencing.</title>
        <authorList>
            <person name="Otstavnykh N."/>
            <person name="Isaeva M."/>
            <person name="Meleshko D."/>
        </authorList>
    </citation>
    <scope>NUCLEOTIDE SEQUENCE</scope>
    <source>
        <strain evidence="2">CB1-14</strain>
    </source>
</reference>
<dbReference type="Gene3D" id="3.40.50.300">
    <property type="entry name" value="P-loop containing nucleotide triphosphate hydrolases"/>
    <property type="match status" value="1"/>
</dbReference>
<feature type="domain" description="KAP NTPase" evidence="1">
    <location>
        <begin position="45"/>
        <end position="188"/>
    </location>
</feature>
<dbReference type="AlphaFoldDB" id="A0AAU8BP19"/>